<evidence type="ECO:0008006" key="4">
    <source>
        <dbReference type="Google" id="ProtNLM"/>
    </source>
</evidence>
<dbReference type="PANTHER" id="PTHR42749:SF8">
    <property type="entry name" value="HSP70 FAMILY PROTEIN (AFU_ORTHOLOGUE AFUA_3G13740)"/>
    <property type="match status" value="1"/>
</dbReference>
<dbReference type="EMBL" id="ML994676">
    <property type="protein sequence ID" value="KAF2178402.1"/>
    <property type="molecule type" value="Genomic_DNA"/>
</dbReference>
<reference evidence="2" key="1">
    <citation type="journal article" date="2020" name="Stud. Mycol.">
        <title>101 Dothideomycetes genomes: a test case for predicting lifestyles and emergence of pathogens.</title>
        <authorList>
            <person name="Haridas S."/>
            <person name="Albert R."/>
            <person name="Binder M."/>
            <person name="Bloem J."/>
            <person name="Labutti K."/>
            <person name="Salamov A."/>
            <person name="Andreopoulos B."/>
            <person name="Baker S."/>
            <person name="Barry K."/>
            <person name="Bills G."/>
            <person name="Bluhm B."/>
            <person name="Cannon C."/>
            <person name="Castanera R."/>
            <person name="Culley D."/>
            <person name="Daum C."/>
            <person name="Ezra D."/>
            <person name="Gonzalez J."/>
            <person name="Henrissat B."/>
            <person name="Kuo A."/>
            <person name="Liang C."/>
            <person name="Lipzen A."/>
            <person name="Lutzoni F."/>
            <person name="Magnuson J."/>
            <person name="Mondo S."/>
            <person name="Nolan M."/>
            <person name="Ohm R."/>
            <person name="Pangilinan J."/>
            <person name="Park H.-J."/>
            <person name="Ramirez L."/>
            <person name="Alfaro M."/>
            <person name="Sun H."/>
            <person name="Tritt A."/>
            <person name="Yoshinaga Y."/>
            <person name="Zwiers L.-H."/>
            <person name="Turgeon B."/>
            <person name="Goodwin S."/>
            <person name="Spatafora J."/>
            <person name="Crous P."/>
            <person name="Grigoriev I."/>
        </authorList>
    </citation>
    <scope>NUCLEOTIDE SEQUENCE</scope>
    <source>
        <strain evidence="2">CBS 207.26</strain>
    </source>
</reference>
<feature type="region of interest" description="Disordered" evidence="1">
    <location>
        <begin position="1"/>
        <end position="21"/>
    </location>
</feature>
<dbReference type="Gene3D" id="3.30.420.40">
    <property type="match status" value="2"/>
</dbReference>
<dbReference type="OrthoDB" id="2963168at2759"/>
<accession>A0A6A6DJ00</accession>
<evidence type="ECO:0000256" key="1">
    <source>
        <dbReference type="SAM" id="MobiDB-lite"/>
    </source>
</evidence>
<evidence type="ECO:0000313" key="3">
    <source>
        <dbReference type="Proteomes" id="UP000800200"/>
    </source>
</evidence>
<proteinExistence type="predicted"/>
<dbReference type="Proteomes" id="UP000800200">
    <property type="component" value="Unassembled WGS sequence"/>
</dbReference>
<name>A0A6A6DJ00_9PEZI</name>
<dbReference type="Gene3D" id="3.90.640.10">
    <property type="entry name" value="Actin, Chain A, domain 4"/>
    <property type="match status" value="1"/>
</dbReference>
<organism evidence="2 3">
    <name type="scientific">Zopfia rhizophila CBS 207.26</name>
    <dbReference type="NCBI Taxonomy" id="1314779"/>
    <lineage>
        <taxon>Eukaryota</taxon>
        <taxon>Fungi</taxon>
        <taxon>Dikarya</taxon>
        <taxon>Ascomycota</taxon>
        <taxon>Pezizomycotina</taxon>
        <taxon>Dothideomycetes</taxon>
        <taxon>Dothideomycetes incertae sedis</taxon>
        <taxon>Zopfiaceae</taxon>
        <taxon>Zopfia</taxon>
    </lineage>
</organism>
<dbReference type="PANTHER" id="PTHR42749">
    <property type="entry name" value="CELL SHAPE-DETERMINING PROTEIN MREB"/>
    <property type="match status" value="1"/>
</dbReference>
<sequence length="726" mass="83075">MRGIQTSRNPRKRRRTQQQLTESTLDSIDDFKIAVDFGATFTTVAFAKPKERNGDETPALYVIDNFPSDPYPDVPNKAGVPTQSWYPPRGRRATRQEKPQTPSLEVEEERRTDKIDDSIFQRGDTIANFNDKVCPGYRSGWEIQEMYKSHDPSVRDAIKGGLVTWLKLQLDSRSLTKELRNELNDVLQNLKDMKLIEKTEDVIRDFLTAILSHTKEELEHSHGLTDHSKIEFIFCVPVAWRTRSRAIMGKAFIEALDKAGFKATNANGRHNVFMVNEAEAAATYALTDRMHELRPNETFILLDCGGGTVDAGTFKVANTYPLRLALQVDHPQGGLCGSSYLNQRYRAMWKERLQRAPYLEQNGQTIDGILDAIIMPEFETRIKKRATLNKGRDPPMIIDIPYLEEDKNTHYLRKGCIVTSHDDLVEVFSPVVKDISALMSDQIRRATEADFEVDKVVLVGGFADSKVLQIFLEAELEKINKANRTAIQIIWSKEKQSSGPAVAKGAILRALDKEHGPKRLPRMSYGVLRHVPYEPQIARRDPKLKHLLAWKYKPKTNDIDGREYIHNVIEWPIKRVEKHRGEKSQNQRNEDECKLKPVHLERFDSTHLFSASKRKWVCEEIIYESPRCVKDNYLKDDWENKEAEELGRVEFDLTHLKKQGLIQKQGPASEEGMTHYEVTFQVDMVVIDRDLKFSARWPADETGGVIEGSQRTFSIVTAFDPGTGPE</sequence>
<evidence type="ECO:0000313" key="2">
    <source>
        <dbReference type="EMBL" id="KAF2178402.1"/>
    </source>
</evidence>
<gene>
    <name evidence="2" type="ORF">K469DRAFT_695689</name>
</gene>
<dbReference type="CDD" id="cd10170">
    <property type="entry name" value="ASKHA_NBD_HSP70"/>
    <property type="match status" value="1"/>
</dbReference>
<dbReference type="SUPFAM" id="SSF53067">
    <property type="entry name" value="Actin-like ATPase domain"/>
    <property type="match status" value="2"/>
</dbReference>
<keyword evidence="3" id="KW-1185">Reference proteome</keyword>
<dbReference type="AlphaFoldDB" id="A0A6A6DJ00"/>
<dbReference type="InterPro" id="IPR043129">
    <property type="entry name" value="ATPase_NBD"/>
</dbReference>
<protein>
    <recommendedName>
        <fullName evidence="4">Actin-like ATPase domain-containing protein</fullName>
    </recommendedName>
</protein>
<feature type="region of interest" description="Disordered" evidence="1">
    <location>
        <begin position="72"/>
        <end position="112"/>
    </location>
</feature>